<sequence length="131" mass="15334">MAGFLIKVIQSSKNYYLKNLNTFTLRQFNSKINTHYISISIICLMLFVAIGMMSTGIGMKNSFENTVEFQTPFDMWMSIEVKEEKDNIEIDQYLKDHGINLGDYGSEIVKYNLYNSEMTFKKMFKNTNNQF</sequence>
<keyword evidence="1" id="KW-1133">Transmembrane helix</keyword>
<keyword evidence="3" id="KW-1185">Reference proteome</keyword>
<dbReference type="PANTHER" id="PTHR46795">
    <property type="entry name" value="ABC TRANSPORTER PERMEASE-RELATED-RELATED"/>
    <property type="match status" value="1"/>
</dbReference>
<evidence type="ECO:0000256" key="1">
    <source>
        <dbReference type="SAM" id="Phobius"/>
    </source>
</evidence>
<keyword evidence="1" id="KW-0472">Membrane</keyword>
<protein>
    <recommendedName>
        <fullName evidence="4">ABC transporter permease</fullName>
    </recommendedName>
</protein>
<dbReference type="EMBL" id="CP124685">
    <property type="protein sequence ID" value="WGX76541.1"/>
    <property type="molecule type" value="Genomic_DNA"/>
</dbReference>
<dbReference type="PANTHER" id="PTHR46795:SF3">
    <property type="entry name" value="ABC TRANSPORTER PERMEASE"/>
    <property type="match status" value="1"/>
</dbReference>
<proteinExistence type="predicted"/>
<evidence type="ECO:0000313" key="2">
    <source>
        <dbReference type="EMBL" id="WGX76541.1"/>
    </source>
</evidence>
<reference evidence="2 3" key="1">
    <citation type="submission" date="2023-04" db="EMBL/GenBank/DDBJ databases">
        <title>Bacteria Genome Submission.</title>
        <authorList>
            <person name="Isaac P."/>
        </authorList>
    </citation>
    <scope>NUCLEOTIDE SEQUENCE [LARGE SCALE GENOMIC DNA]</scope>
    <source>
        <strain evidence="2 3">SampleS7P1</strain>
    </source>
</reference>
<evidence type="ECO:0008006" key="4">
    <source>
        <dbReference type="Google" id="ProtNLM"/>
    </source>
</evidence>
<accession>A0ABY8R4R5</accession>
<organism evidence="2 3">
    <name type="scientific">Paraclostridium bifermentans</name>
    <name type="common">Clostridium bifermentans</name>
    <dbReference type="NCBI Taxonomy" id="1490"/>
    <lineage>
        <taxon>Bacteria</taxon>
        <taxon>Bacillati</taxon>
        <taxon>Bacillota</taxon>
        <taxon>Clostridia</taxon>
        <taxon>Peptostreptococcales</taxon>
        <taxon>Peptostreptococcaceae</taxon>
        <taxon>Paraclostridium</taxon>
    </lineage>
</organism>
<gene>
    <name evidence="2" type="ORF">QJS64_05145</name>
</gene>
<evidence type="ECO:0000313" key="3">
    <source>
        <dbReference type="Proteomes" id="UP001239169"/>
    </source>
</evidence>
<name>A0ABY8R4R5_PARBF</name>
<dbReference type="InterPro" id="IPR052536">
    <property type="entry name" value="ABC-4_Integral_Memb_Prot"/>
</dbReference>
<keyword evidence="1" id="KW-0812">Transmembrane</keyword>
<feature type="transmembrane region" description="Helical" evidence="1">
    <location>
        <begin position="35"/>
        <end position="53"/>
    </location>
</feature>
<dbReference type="Proteomes" id="UP001239169">
    <property type="component" value="Chromosome"/>
</dbReference>